<evidence type="ECO:0000256" key="4">
    <source>
        <dbReference type="ARBA" id="ARBA00022475"/>
    </source>
</evidence>
<dbReference type="RefSeq" id="WP_058355803.1">
    <property type="nucleotide sequence ID" value="NZ_CABKVG010000008.1"/>
</dbReference>
<evidence type="ECO:0000256" key="2">
    <source>
        <dbReference type="ARBA" id="ARBA00009142"/>
    </source>
</evidence>
<evidence type="ECO:0000256" key="7">
    <source>
        <dbReference type="ARBA" id="ARBA00023136"/>
    </source>
</evidence>
<evidence type="ECO:0000256" key="8">
    <source>
        <dbReference type="RuleBase" id="RU363041"/>
    </source>
</evidence>
<keyword evidence="7 8" id="KW-0472">Membrane</keyword>
<feature type="transmembrane region" description="Helical" evidence="8">
    <location>
        <begin position="231"/>
        <end position="249"/>
    </location>
</feature>
<evidence type="ECO:0000256" key="1">
    <source>
        <dbReference type="ARBA" id="ARBA00004651"/>
    </source>
</evidence>
<dbReference type="Proteomes" id="UP000832011">
    <property type="component" value="Chromosome"/>
</dbReference>
<feature type="transmembrane region" description="Helical" evidence="8">
    <location>
        <begin position="100"/>
        <end position="117"/>
    </location>
</feature>
<protein>
    <recommendedName>
        <fullName evidence="8">Probable membrane transporter protein</fullName>
    </recommendedName>
</protein>
<comment type="subcellular location">
    <subcellularLocation>
        <location evidence="1 8">Cell membrane</location>
        <topology evidence="1 8">Multi-pass membrane protein</topology>
    </subcellularLocation>
</comment>
<dbReference type="InterPro" id="IPR002781">
    <property type="entry name" value="TM_pro_TauE-like"/>
</dbReference>
<keyword evidence="4 8" id="KW-1003">Cell membrane</keyword>
<dbReference type="PANTHER" id="PTHR30269:SF0">
    <property type="entry name" value="MEMBRANE TRANSPORTER PROTEIN YFCA-RELATED"/>
    <property type="match status" value="1"/>
</dbReference>
<proteinExistence type="inferred from homology"/>
<accession>A0ABY4E3F4</accession>
<dbReference type="Pfam" id="PF01925">
    <property type="entry name" value="TauE"/>
    <property type="match status" value="1"/>
</dbReference>
<reference evidence="9 10" key="1">
    <citation type="journal article" date="2022" name="Res Sq">
        <title>Evolution of multicellular longitudinally dividing oral cavity symbionts (Neisseriaceae).</title>
        <authorList>
            <person name="Nyongesa S."/>
            <person name="Weber P."/>
            <person name="Bernet E."/>
            <person name="Pullido F."/>
            <person name="Nieckarz M."/>
            <person name="Delaby M."/>
            <person name="Nieves C."/>
            <person name="Viehboeck T."/>
            <person name="Krause N."/>
            <person name="Rivera-Millot A."/>
            <person name="Nakamura A."/>
            <person name="Vischer N."/>
            <person name="VanNieuwenhze M."/>
            <person name="Brun Y."/>
            <person name="Cava F."/>
            <person name="Bulgheresi S."/>
            <person name="Veyrier F."/>
        </authorList>
    </citation>
    <scope>NUCLEOTIDE SEQUENCE [LARGE SCALE GENOMIC DNA]</scope>
    <source>
        <strain evidence="9 10">SN4</strain>
    </source>
</reference>
<keyword evidence="3" id="KW-0813">Transport</keyword>
<dbReference type="PANTHER" id="PTHR30269">
    <property type="entry name" value="TRANSMEMBRANE PROTEIN YFCA"/>
    <property type="match status" value="1"/>
</dbReference>
<dbReference type="InterPro" id="IPR052017">
    <property type="entry name" value="TSUP"/>
</dbReference>
<comment type="similarity">
    <text evidence="2 8">Belongs to the 4-toluene sulfonate uptake permease (TSUP) (TC 2.A.102) family.</text>
</comment>
<keyword evidence="10" id="KW-1185">Reference proteome</keyword>
<feature type="transmembrane region" description="Helical" evidence="8">
    <location>
        <begin position="137"/>
        <end position="166"/>
    </location>
</feature>
<evidence type="ECO:0000256" key="6">
    <source>
        <dbReference type="ARBA" id="ARBA00022989"/>
    </source>
</evidence>
<gene>
    <name evidence="9" type="ORF">LVJ82_04835</name>
</gene>
<evidence type="ECO:0000256" key="3">
    <source>
        <dbReference type="ARBA" id="ARBA00022448"/>
    </source>
</evidence>
<organism evidence="9 10">
    <name type="scientific">Vitreoscilla massiliensis</name>
    <dbReference type="NCBI Taxonomy" id="1689272"/>
    <lineage>
        <taxon>Bacteria</taxon>
        <taxon>Pseudomonadati</taxon>
        <taxon>Pseudomonadota</taxon>
        <taxon>Betaproteobacteria</taxon>
        <taxon>Neisseriales</taxon>
        <taxon>Neisseriaceae</taxon>
        <taxon>Vitreoscilla</taxon>
    </lineage>
</organism>
<evidence type="ECO:0000313" key="9">
    <source>
        <dbReference type="EMBL" id="UOO90310.1"/>
    </source>
</evidence>
<dbReference type="EMBL" id="CP091511">
    <property type="protein sequence ID" value="UOO90310.1"/>
    <property type="molecule type" value="Genomic_DNA"/>
</dbReference>
<keyword evidence="6 8" id="KW-1133">Transmembrane helix</keyword>
<evidence type="ECO:0000313" key="10">
    <source>
        <dbReference type="Proteomes" id="UP000832011"/>
    </source>
</evidence>
<sequence>MSDLMLMCVLAFLAGMMNAAVGGGGLLQIPSLFSLMPAHTPIATVMGTNKFASVCGTLTSGWQYVRKIPVPWKMLLPAAVLAALTSFGGSMLVTHIPVQWFKPFILLVLVVMAVYTFCKKDFGQSQRTSALSKNELYVGLACGALIGFYDGVIGPGTGSFLTFMFIRLFAFDFLTAVASSKIINITTNLAALSFFVPHGYILWAWAIPLAAANLCGGFAGTRIALKGGTRFLRYGFMVLLVILIGKFAWDLLPLLQAA</sequence>
<evidence type="ECO:0000256" key="5">
    <source>
        <dbReference type="ARBA" id="ARBA00022692"/>
    </source>
</evidence>
<keyword evidence="5 8" id="KW-0812">Transmembrane</keyword>
<feature type="transmembrane region" description="Helical" evidence="8">
    <location>
        <begin position="200"/>
        <end position="219"/>
    </location>
</feature>
<name>A0ABY4E3F4_9NEIS</name>